<sequence length="68" mass="8270">MSRLWFRRELLEVLSARLAGWSRTARTRRQLLDLTERELNDLGLTREAAYQEAIRPFWDSKDLWGHRR</sequence>
<feature type="domain" description="YjiS-like" evidence="1">
    <location>
        <begin position="16"/>
        <end position="49"/>
    </location>
</feature>
<evidence type="ECO:0000313" key="2">
    <source>
        <dbReference type="EMBL" id="MCX2722131.1"/>
    </source>
</evidence>
<proteinExistence type="predicted"/>
<comment type="caution">
    <text evidence="2">The sequence shown here is derived from an EMBL/GenBank/DDBJ whole genome shotgun (WGS) entry which is preliminary data.</text>
</comment>
<dbReference type="Pfam" id="PF06568">
    <property type="entry name" value="YjiS-like"/>
    <property type="match status" value="1"/>
</dbReference>
<gene>
    <name evidence="2" type="ORF">ON753_06885</name>
</gene>
<dbReference type="EMBL" id="JAPEVI010000003">
    <property type="protein sequence ID" value="MCX2722131.1"/>
    <property type="molecule type" value="Genomic_DNA"/>
</dbReference>
<dbReference type="InterPro" id="IPR009506">
    <property type="entry name" value="YjiS-like"/>
</dbReference>
<evidence type="ECO:0000259" key="1">
    <source>
        <dbReference type="Pfam" id="PF06568"/>
    </source>
</evidence>
<name>A0ABT3QZ62_9HYPH</name>
<evidence type="ECO:0000313" key="3">
    <source>
        <dbReference type="Proteomes" id="UP001300261"/>
    </source>
</evidence>
<keyword evidence="3" id="KW-1185">Reference proteome</keyword>
<protein>
    <submittedName>
        <fullName evidence="2">DUF1127 domain-containing protein</fullName>
    </submittedName>
</protein>
<dbReference type="RefSeq" id="WP_265961830.1">
    <property type="nucleotide sequence ID" value="NZ_JAPEVI010000003.1"/>
</dbReference>
<dbReference type="Proteomes" id="UP001300261">
    <property type="component" value="Unassembled WGS sequence"/>
</dbReference>
<reference evidence="2 3" key="1">
    <citation type="journal article" date="2016" name="Int. J. Syst. Evol. Microbiol.">
        <title>Labrenzia salina sp. nov., isolated from the rhizosphere of the halophyte Arthrocnemum macrostachyum.</title>
        <authorList>
            <person name="Camacho M."/>
            <person name="Redondo-Gomez S."/>
            <person name="Rodriguez-Llorente I."/>
            <person name="Rohde M."/>
            <person name="Sproer C."/>
            <person name="Schumann P."/>
            <person name="Klenk H.P."/>
            <person name="Montero-Calasanz M.D.C."/>
        </authorList>
    </citation>
    <scope>NUCLEOTIDE SEQUENCE [LARGE SCALE GENOMIC DNA]</scope>
    <source>
        <strain evidence="2 3">DSM 29163</strain>
    </source>
</reference>
<accession>A0ABT3QZ62</accession>
<organism evidence="2 3">
    <name type="scientific">Roseibium salinum</name>
    <dbReference type="NCBI Taxonomy" id="1604349"/>
    <lineage>
        <taxon>Bacteria</taxon>
        <taxon>Pseudomonadati</taxon>
        <taxon>Pseudomonadota</taxon>
        <taxon>Alphaproteobacteria</taxon>
        <taxon>Hyphomicrobiales</taxon>
        <taxon>Stappiaceae</taxon>
        <taxon>Roseibium</taxon>
    </lineage>
</organism>